<reference evidence="3" key="2">
    <citation type="submission" date="2025-09" db="UniProtKB">
        <authorList>
            <consortium name="Ensembl"/>
        </authorList>
    </citation>
    <scope>IDENTIFICATION</scope>
</reference>
<proteinExistence type="predicted"/>
<protein>
    <recommendedName>
        <fullName evidence="5">Secreted protein</fullName>
    </recommendedName>
</protein>
<feature type="signal peptide" evidence="2">
    <location>
        <begin position="1"/>
        <end position="20"/>
    </location>
</feature>
<dbReference type="InterPro" id="IPR027937">
    <property type="entry name" value="PRCD"/>
</dbReference>
<evidence type="ECO:0000256" key="2">
    <source>
        <dbReference type="SAM" id="SignalP"/>
    </source>
</evidence>
<dbReference type="Proteomes" id="UP000261420">
    <property type="component" value="Unplaced"/>
</dbReference>
<feature type="chain" id="PRO_5017211317" description="Secreted protein" evidence="2">
    <location>
        <begin position="21"/>
        <end position="70"/>
    </location>
</feature>
<organism evidence="3 4">
    <name type="scientific">Seriola dumerili</name>
    <name type="common">Greater amberjack</name>
    <name type="synonym">Caranx dumerili</name>
    <dbReference type="NCBI Taxonomy" id="41447"/>
    <lineage>
        <taxon>Eukaryota</taxon>
        <taxon>Metazoa</taxon>
        <taxon>Chordata</taxon>
        <taxon>Craniata</taxon>
        <taxon>Vertebrata</taxon>
        <taxon>Euteleostomi</taxon>
        <taxon>Actinopterygii</taxon>
        <taxon>Neopterygii</taxon>
        <taxon>Teleostei</taxon>
        <taxon>Neoteleostei</taxon>
        <taxon>Acanthomorphata</taxon>
        <taxon>Carangaria</taxon>
        <taxon>Carangiformes</taxon>
        <taxon>Carangidae</taxon>
        <taxon>Seriola</taxon>
    </lineage>
</organism>
<keyword evidence="2" id="KW-0732">Signal</keyword>
<dbReference type="AlphaFoldDB" id="A0A3B4UU58"/>
<evidence type="ECO:0000313" key="3">
    <source>
        <dbReference type="Ensembl" id="ENSSDUP00000021822.1"/>
    </source>
</evidence>
<accession>A0A3B4UU58</accession>
<dbReference type="GeneTree" id="ENSGT01060000248885"/>
<evidence type="ECO:0000313" key="4">
    <source>
        <dbReference type="Proteomes" id="UP000261420"/>
    </source>
</evidence>
<keyword evidence="4" id="KW-1185">Reference proteome</keyword>
<feature type="region of interest" description="Disordered" evidence="1">
    <location>
        <begin position="20"/>
        <end position="51"/>
    </location>
</feature>
<evidence type="ECO:0008006" key="5">
    <source>
        <dbReference type="Google" id="ProtNLM"/>
    </source>
</evidence>
<evidence type="ECO:0000256" key="1">
    <source>
        <dbReference type="SAM" id="MobiDB-lite"/>
    </source>
</evidence>
<sequence length="70" mass="7864">MCTTMVVLTTIALILRQRFSNKIKPSRQDSPTRSKKKKKKEKERKSEVGFDLASPICPADALITRTGNSN</sequence>
<reference evidence="3" key="1">
    <citation type="submission" date="2025-08" db="UniProtKB">
        <authorList>
            <consortium name="Ensembl"/>
        </authorList>
    </citation>
    <scope>IDENTIFICATION</scope>
</reference>
<feature type="compositionally biased region" description="Basic residues" evidence="1">
    <location>
        <begin position="33"/>
        <end position="42"/>
    </location>
</feature>
<dbReference type="GO" id="GO:0042622">
    <property type="term" value="C:photoreceptor outer segment membrane"/>
    <property type="evidence" value="ECO:0007669"/>
    <property type="project" value="InterPro"/>
</dbReference>
<dbReference type="Ensembl" id="ENSSDUT00000022224.1">
    <property type="protein sequence ID" value="ENSSDUP00000021822.1"/>
    <property type="gene ID" value="ENSSDUG00000015871.1"/>
</dbReference>
<dbReference type="Pfam" id="PF15201">
    <property type="entry name" value="Rod_cone_degen"/>
    <property type="match status" value="1"/>
</dbReference>
<name>A0A3B4UU58_SERDU</name>